<dbReference type="EMBL" id="BKCP01005816">
    <property type="protein sequence ID" value="GER40075.1"/>
    <property type="molecule type" value="Genomic_DNA"/>
</dbReference>
<gene>
    <name evidence="2" type="ORF">STAS_16728</name>
</gene>
<dbReference type="AlphaFoldDB" id="A0A5A7Q4G0"/>
<evidence type="ECO:0000313" key="3">
    <source>
        <dbReference type="Proteomes" id="UP000325081"/>
    </source>
</evidence>
<feature type="compositionally biased region" description="Basic residues" evidence="1">
    <location>
        <begin position="25"/>
        <end position="37"/>
    </location>
</feature>
<dbReference type="OrthoDB" id="1435276at2759"/>
<feature type="region of interest" description="Disordered" evidence="1">
    <location>
        <begin position="1"/>
        <end position="37"/>
    </location>
</feature>
<name>A0A5A7Q4G0_STRAF</name>
<protein>
    <submittedName>
        <fullName evidence="2">Nuclear transport factor 2 family protein</fullName>
    </submittedName>
</protein>
<keyword evidence="3" id="KW-1185">Reference proteome</keyword>
<proteinExistence type="predicted"/>
<organism evidence="2 3">
    <name type="scientific">Striga asiatica</name>
    <name type="common">Asiatic witchweed</name>
    <name type="synonym">Buchnera asiatica</name>
    <dbReference type="NCBI Taxonomy" id="4170"/>
    <lineage>
        <taxon>Eukaryota</taxon>
        <taxon>Viridiplantae</taxon>
        <taxon>Streptophyta</taxon>
        <taxon>Embryophyta</taxon>
        <taxon>Tracheophyta</taxon>
        <taxon>Spermatophyta</taxon>
        <taxon>Magnoliopsida</taxon>
        <taxon>eudicotyledons</taxon>
        <taxon>Gunneridae</taxon>
        <taxon>Pentapetalae</taxon>
        <taxon>asterids</taxon>
        <taxon>lamiids</taxon>
        <taxon>Lamiales</taxon>
        <taxon>Orobanchaceae</taxon>
        <taxon>Buchnereae</taxon>
        <taxon>Striga</taxon>
    </lineage>
</organism>
<evidence type="ECO:0000256" key="1">
    <source>
        <dbReference type="SAM" id="MobiDB-lite"/>
    </source>
</evidence>
<reference evidence="3" key="1">
    <citation type="journal article" date="2019" name="Curr. Biol.">
        <title>Genome Sequence of Striga asiatica Provides Insight into the Evolution of Plant Parasitism.</title>
        <authorList>
            <person name="Yoshida S."/>
            <person name="Kim S."/>
            <person name="Wafula E.K."/>
            <person name="Tanskanen J."/>
            <person name="Kim Y.M."/>
            <person name="Honaas L."/>
            <person name="Yang Z."/>
            <person name="Spallek T."/>
            <person name="Conn C.E."/>
            <person name="Ichihashi Y."/>
            <person name="Cheong K."/>
            <person name="Cui S."/>
            <person name="Der J.P."/>
            <person name="Gundlach H."/>
            <person name="Jiao Y."/>
            <person name="Hori C."/>
            <person name="Ishida J.K."/>
            <person name="Kasahara H."/>
            <person name="Kiba T."/>
            <person name="Kim M.S."/>
            <person name="Koo N."/>
            <person name="Laohavisit A."/>
            <person name="Lee Y.H."/>
            <person name="Lumba S."/>
            <person name="McCourt P."/>
            <person name="Mortimer J.C."/>
            <person name="Mutuku J.M."/>
            <person name="Nomura T."/>
            <person name="Sasaki-Sekimoto Y."/>
            <person name="Seto Y."/>
            <person name="Wang Y."/>
            <person name="Wakatake T."/>
            <person name="Sakakibara H."/>
            <person name="Demura T."/>
            <person name="Yamaguchi S."/>
            <person name="Yoneyama K."/>
            <person name="Manabe R.I."/>
            <person name="Nelson D.C."/>
            <person name="Schulman A.H."/>
            <person name="Timko M.P."/>
            <person name="dePamphilis C.W."/>
            <person name="Choi D."/>
            <person name="Shirasu K."/>
        </authorList>
    </citation>
    <scope>NUCLEOTIDE SEQUENCE [LARGE SCALE GENOMIC DNA]</scope>
    <source>
        <strain evidence="3">cv. UVA1</strain>
    </source>
</reference>
<feature type="compositionally biased region" description="Acidic residues" evidence="1">
    <location>
        <begin position="1"/>
        <end position="10"/>
    </location>
</feature>
<dbReference type="Proteomes" id="UP000325081">
    <property type="component" value="Unassembled WGS sequence"/>
</dbReference>
<accession>A0A5A7Q4G0</accession>
<comment type="caution">
    <text evidence="2">The sequence shown here is derived from an EMBL/GenBank/DDBJ whole genome shotgun (WGS) entry which is preliminary data.</text>
</comment>
<evidence type="ECO:0000313" key="2">
    <source>
        <dbReference type="EMBL" id="GER40075.1"/>
    </source>
</evidence>
<sequence>MDNLNGDDSEPNSTTDSRHSDNDARKKKGRKGTRLKHLSLQNGEKVKVTFDCHLEPNGPDEVSINEFKKYLGVLARTKVSILASCWNNGVSDKNKEQLWQAVLGSEIF</sequence>